<proteinExistence type="inferred from homology"/>
<dbReference type="Pfam" id="PF01420">
    <property type="entry name" value="Methylase_S"/>
    <property type="match status" value="2"/>
</dbReference>
<organism evidence="5 6">
    <name type="scientific">Owenweeksia hongkongensis (strain DSM 17368 / CIP 108786 / JCM 12287 / NRRL B-23963 / UST20020801)</name>
    <dbReference type="NCBI Taxonomy" id="926562"/>
    <lineage>
        <taxon>Bacteria</taxon>
        <taxon>Pseudomonadati</taxon>
        <taxon>Bacteroidota</taxon>
        <taxon>Flavobacteriia</taxon>
        <taxon>Flavobacteriales</taxon>
        <taxon>Owenweeksiaceae</taxon>
        <taxon>Owenweeksia</taxon>
    </lineage>
</organism>
<dbReference type="CDD" id="cd17267">
    <property type="entry name" value="RMtype1_S_EcoAO83I-TRD1-CR1_like"/>
    <property type="match status" value="1"/>
</dbReference>
<keyword evidence="6" id="KW-1185">Reference proteome</keyword>
<dbReference type="KEGG" id="oho:Oweho_0001"/>
<sequence>MSEWRETTLGEIVNFRRGHDLPKTKMVDEGVPVVGSNGIIGFHNEITTKAPCVSIGRSGNVGNPFLTNQDCWSHNTTLYIDDFKGNDAYFIYYFLITLNLKNYRGGSAVPTLNRNHIHPIITQIPPVPEQKAIAHILGTLDDKIELNRKMNQTLEAMAQALFKSWFVDFDPVVDNALAAGKEIPEALKTKAEKRKAILDRHSALDAESATTENGAPLIYANPELAKLFPSSFEYNETLEKWVPEGWEVKNIGDFAQLKYGTMPKKEKLGTGNYMTFSGYKYINKYPQKNCSEGTLIVVARGVGGTGDVKIAEKDCYLTNLSIMIDTVVYGKYLYYLLAPKGLRHLDSGSAQSQITIKDLSALTVEIAPSSLIDQLLKIESSLFKKRLMNKDRIETLTQLRDTLLPQLISGKVRVSSTIASFF</sequence>
<dbReference type="Gene3D" id="3.90.220.20">
    <property type="entry name" value="DNA methylase specificity domains"/>
    <property type="match status" value="2"/>
</dbReference>
<dbReference type="OrthoDB" id="9816225at2"/>
<comment type="similarity">
    <text evidence="1">Belongs to the type-I restriction system S methylase family.</text>
</comment>
<accession>G8R517</accession>
<name>G8R517_OWEHD</name>
<evidence type="ECO:0000256" key="3">
    <source>
        <dbReference type="ARBA" id="ARBA00023125"/>
    </source>
</evidence>
<dbReference type="PANTHER" id="PTHR30408">
    <property type="entry name" value="TYPE-1 RESTRICTION ENZYME ECOKI SPECIFICITY PROTEIN"/>
    <property type="match status" value="1"/>
</dbReference>
<keyword evidence="2" id="KW-0680">Restriction system</keyword>
<dbReference type="InterPro" id="IPR000055">
    <property type="entry name" value="Restrct_endonuc_typeI_TRD"/>
</dbReference>
<evidence type="ECO:0000313" key="6">
    <source>
        <dbReference type="Proteomes" id="UP000005631"/>
    </source>
</evidence>
<keyword evidence="3" id="KW-0238">DNA-binding</keyword>
<evidence type="ECO:0000256" key="1">
    <source>
        <dbReference type="ARBA" id="ARBA00010923"/>
    </source>
</evidence>
<dbReference type="HOGENOM" id="CLU_021095_2_2_10"/>
<dbReference type="EMBL" id="CP003156">
    <property type="protein sequence ID" value="AEV31028.1"/>
    <property type="molecule type" value="Genomic_DNA"/>
</dbReference>
<dbReference type="GO" id="GO:0009307">
    <property type="term" value="P:DNA restriction-modification system"/>
    <property type="evidence" value="ECO:0007669"/>
    <property type="project" value="UniProtKB-KW"/>
</dbReference>
<dbReference type="InterPro" id="IPR044946">
    <property type="entry name" value="Restrct_endonuc_typeI_TRD_sf"/>
</dbReference>
<keyword evidence="5" id="KW-0378">Hydrolase</keyword>
<dbReference type="GO" id="GO:0004519">
    <property type="term" value="F:endonuclease activity"/>
    <property type="evidence" value="ECO:0007669"/>
    <property type="project" value="UniProtKB-KW"/>
</dbReference>
<evidence type="ECO:0000313" key="5">
    <source>
        <dbReference type="EMBL" id="AEV31028.1"/>
    </source>
</evidence>
<dbReference type="STRING" id="926562.Oweho_0001"/>
<dbReference type="GO" id="GO:0003677">
    <property type="term" value="F:DNA binding"/>
    <property type="evidence" value="ECO:0007669"/>
    <property type="project" value="UniProtKB-KW"/>
</dbReference>
<dbReference type="AlphaFoldDB" id="G8R517"/>
<feature type="domain" description="Type I restriction modification DNA specificity" evidence="4">
    <location>
        <begin position="1"/>
        <end position="155"/>
    </location>
</feature>
<dbReference type="PATRIC" id="fig|926562.3.peg.1"/>
<dbReference type="RefSeq" id="WP_014200389.1">
    <property type="nucleotide sequence ID" value="NC_016599.1"/>
</dbReference>
<reference evidence="5 6" key="1">
    <citation type="journal article" date="2012" name="Stand. Genomic Sci.">
        <title>Genome sequence of the orange-pigmented seawater bacterium Owenweeksia hongkongensis type strain (UST20020801(T)).</title>
        <authorList>
            <person name="Riedel T."/>
            <person name="Held B."/>
            <person name="Nolan M."/>
            <person name="Lucas S."/>
            <person name="Lapidus A."/>
            <person name="Tice H."/>
            <person name="Del Rio T.G."/>
            <person name="Cheng J.F."/>
            <person name="Han C."/>
            <person name="Tapia R."/>
            <person name="Goodwin L.A."/>
            <person name="Pitluck S."/>
            <person name="Liolios K."/>
            <person name="Mavromatis K."/>
            <person name="Pagani I."/>
            <person name="Ivanova N."/>
            <person name="Mikhailova N."/>
            <person name="Pati A."/>
            <person name="Chen A."/>
            <person name="Palaniappan K."/>
            <person name="Rohde M."/>
            <person name="Tindall B.J."/>
            <person name="Detter J.C."/>
            <person name="Goker M."/>
            <person name="Woyke T."/>
            <person name="Bristow J."/>
            <person name="Eisen J.A."/>
            <person name="Markowitz V."/>
            <person name="Hugenholtz P."/>
            <person name="Klenk H.P."/>
            <person name="Kyrpides N.C."/>
        </authorList>
    </citation>
    <scope>NUCLEOTIDE SEQUENCE</scope>
    <source>
        <strain evidence="6">DSM 17368 / JCM 12287 / NRRL B-23963</strain>
    </source>
</reference>
<protein>
    <submittedName>
        <fullName evidence="5">Restriction endonuclease S subunit</fullName>
    </submittedName>
</protein>
<keyword evidence="5" id="KW-0255">Endonuclease</keyword>
<gene>
    <name evidence="5" type="ordered locus">Oweho_0001</name>
</gene>
<dbReference type="eggNOG" id="COG0732">
    <property type="taxonomic scope" value="Bacteria"/>
</dbReference>
<evidence type="ECO:0000259" key="4">
    <source>
        <dbReference type="Pfam" id="PF01420"/>
    </source>
</evidence>
<dbReference type="REBASE" id="45445">
    <property type="entry name" value="S.Oho17368ORF2P"/>
</dbReference>
<dbReference type="PANTHER" id="PTHR30408:SF13">
    <property type="entry name" value="TYPE I RESTRICTION ENZYME HINDI SPECIFICITY SUBUNIT"/>
    <property type="match status" value="1"/>
</dbReference>
<dbReference type="SUPFAM" id="SSF116734">
    <property type="entry name" value="DNA methylase specificity domain"/>
    <property type="match status" value="2"/>
</dbReference>
<evidence type="ECO:0000256" key="2">
    <source>
        <dbReference type="ARBA" id="ARBA00022747"/>
    </source>
</evidence>
<feature type="domain" description="Type I restriction modification DNA specificity" evidence="4">
    <location>
        <begin position="243"/>
        <end position="370"/>
    </location>
</feature>
<keyword evidence="5" id="KW-0540">Nuclease</keyword>
<dbReference type="InterPro" id="IPR052021">
    <property type="entry name" value="Type-I_RS_S_subunit"/>
</dbReference>
<dbReference type="Proteomes" id="UP000005631">
    <property type="component" value="Chromosome"/>
</dbReference>